<sequence length="211" mass="24253">MNQLQNDDMRIAQLRAIEAELLQSASHPPDPFVYFPKNLIRAATLSSEEWNIRNSAASGNFVDEQRSRPIRMSRRLHNQRNEPVSNHRSSDMPLRQHRSRPTPAHAVNPLFRDQNDENVQPVRSPERRRPLSPTQLPGVRAIPKEYNRVFRGLLTPGEYFAKSHTRYLGPFDEMPTVETLPSGDNYILLQRMGRLPDSGKSIFRQVGALHT</sequence>
<evidence type="ECO:0000313" key="2">
    <source>
        <dbReference type="EMBL" id="CAB3396603.1"/>
    </source>
</evidence>
<evidence type="ECO:0000256" key="1">
    <source>
        <dbReference type="SAM" id="MobiDB-lite"/>
    </source>
</evidence>
<dbReference type="OrthoDB" id="5796896at2759"/>
<protein>
    <submittedName>
        <fullName evidence="2">Uncharacterized protein</fullName>
    </submittedName>
</protein>
<proteinExistence type="predicted"/>
<reference evidence="2 3" key="1">
    <citation type="submission" date="2020-04" db="EMBL/GenBank/DDBJ databases">
        <authorList>
            <person name="Laetsch R D."/>
            <person name="Stevens L."/>
            <person name="Kumar S."/>
            <person name="Blaxter L. M."/>
        </authorList>
    </citation>
    <scope>NUCLEOTIDE SEQUENCE [LARGE SCALE GENOMIC DNA]</scope>
</reference>
<accession>A0A8S1EAP1</accession>
<organism evidence="2 3">
    <name type="scientific">Caenorhabditis bovis</name>
    <dbReference type="NCBI Taxonomy" id="2654633"/>
    <lineage>
        <taxon>Eukaryota</taxon>
        <taxon>Metazoa</taxon>
        <taxon>Ecdysozoa</taxon>
        <taxon>Nematoda</taxon>
        <taxon>Chromadorea</taxon>
        <taxon>Rhabditida</taxon>
        <taxon>Rhabditina</taxon>
        <taxon>Rhabditomorpha</taxon>
        <taxon>Rhabditoidea</taxon>
        <taxon>Rhabditidae</taxon>
        <taxon>Peloderinae</taxon>
        <taxon>Caenorhabditis</taxon>
    </lineage>
</organism>
<name>A0A8S1EAP1_9PELO</name>
<feature type="region of interest" description="Disordered" evidence="1">
    <location>
        <begin position="63"/>
        <end position="137"/>
    </location>
</feature>
<gene>
    <name evidence="2" type="ORF">CBOVIS_LOCUS130</name>
</gene>
<keyword evidence="3" id="KW-1185">Reference proteome</keyword>
<feature type="compositionally biased region" description="Basic residues" evidence="1">
    <location>
        <begin position="68"/>
        <end position="78"/>
    </location>
</feature>
<evidence type="ECO:0000313" key="3">
    <source>
        <dbReference type="Proteomes" id="UP000494206"/>
    </source>
</evidence>
<dbReference type="AlphaFoldDB" id="A0A8S1EAP1"/>
<comment type="caution">
    <text evidence="2">The sequence shown here is derived from an EMBL/GenBank/DDBJ whole genome shotgun (WGS) entry which is preliminary data.</text>
</comment>
<dbReference type="Proteomes" id="UP000494206">
    <property type="component" value="Unassembled WGS sequence"/>
</dbReference>
<dbReference type="EMBL" id="CADEPM010000001">
    <property type="protein sequence ID" value="CAB3396603.1"/>
    <property type="molecule type" value="Genomic_DNA"/>
</dbReference>